<evidence type="ECO:0000313" key="2">
    <source>
        <dbReference type="Proteomes" id="UP000838756"/>
    </source>
</evidence>
<comment type="caution">
    <text evidence="1">The sequence shown here is derived from an EMBL/GenBank/DDBJ whole genome shotgun (WGS) entry which is preliminary data.</text>
</comment>
<name>A0A8S4RQ84_9NEOP</name>
<proteinExistence type="predicted"/>
<gene>
    <name evidence="1" type="primary">jg13735</name>
    <name evidence="1" type="ORF">PAEG_LOCUS15951</name>
</gene>
<protein>
    <submittedName>
        <fullName evidence="1">Jg13735 protein</fullName>
    </submittedName>
</protein>
<organism evidence="1 2">
    <name type="scientific">Pararge aegeria aegeria</name>
    <dbReference type="NCBI Taxonomy" id="348720"/>
    <lineage>
        <taxon>Eukaryota</taxon>
        <taxon>Metazoa</taxon>
        <taxon>Ecdysozoa</taxon>
        <taxon>Arthropoda</taxon>
        <taxon>Hexapoda</taxon>
        <taxon>Insecta</taxon>
        <taxon>Pterygota</taxon>
        <taxon>Neoptera</taxon>
        <taxon>Endopterygota</taxon>
        <taxon>Lepidoptera</taxon>
        <taxon>Glossata</taxon>
        <taxon>Ditrysia</taxon>
        <taxon>Papilionoidea</taxon>
        <taxon>Nymphalidae</taxon>
        <taxon>Satyrinae</taxon>
        <taxon>Satyrini</taxon>
        <taxon>Parargina</taxon>
        <taxon>Pararge</taxon>
    </lineage>
</organism>
<keyword evidence="2" id="KW-1185">Reference proteome</keyword>
<reference evidence="1" key="1">
    <citation type="submission" date="2022-03" db="EMBL/GenBank/DDBJ databases">
        <authorList>
            <person name="Lindestad O."/>
        </authorList>
    </citation>
    <scope>NUCLEOTIDE SEQUENCE</scope>
</reference>
<evidence type="ECO:0000313" key="1">
    <source>
        <dbReference type="EMBL" id="CAH2238927.1"/>
    </source>
</evidence>
<accession>A0A8S4RQ84</accession>
<dbReference type="Proteomes" id="UP000838756">
    <property type="component" value="Unassembled WGS sequence"/>
</dbReference>
<dbReference type="OrthoDB" id="7474636at2759"/>
<dbReference type="EMBL" id="CAKXAJ010025409">
    <property type="protein sequence ID" value="CAH2238927.1"/>
    <property type="molecule type" value="Genomic_DNA"/>
</dbReference>
<dbReference type="AlphaFoldDB" id="A0A8S4RQ84"/>
<sequence length="84" mass="9959">MSRKLEAFEMWVYRNMLRISWTDRVRNSTVLQRMCKVKRQAEEGLAGEEYHGSKTYDSGLERATNHYLEQQCQSRDNPNDCQPS</sequence>